<dbReference type="PANTHER" id="PTHR23240">
    <property type="entry name" value="DNA CROSS-LINK REPAIR PROTEIN PSO2/SNM1-RELATED"/>
    <property type="match status" value="1"/>
</dbReference>
<comment type="caution">
    <text evidence="7">The sequence shown here is derived from an EMBL/GenBank/DDBJ whole genome shotgun (WGS) entry which is preliminary data.</text>
</comment>
<gene>
    <name evidence="7" type="ORF">ACJIZ3_002152</name>
</gene>
<dbReference type="InterPro" id="IPR011084">
    <property type="entry name" value="DRMBL"/>
</dbReference>
<comment type="similarity">
    <text evidence="2">Belongs to the DNA repair metallo-beta-lactamase (DRMBL) family.</text>
</comment>
<evidence type="ECO:0000256" key="5">
    <source>
        <dbReference type="ARBA" id="ARBA00023242"/>
    </source>
</evidence>
<comment type="subcellular location">
    <subcellularLocation>
        <location evidence="1">Nucleus</location>
    </subcellularLocation>
</comment>
<dbReference type="InterPro" id="IPR036866">
    <property type="entry name" value="RibonucZ/Hydroxyglut_hydro"/>
</dbReference>
<evidence type="ECO:0000256" key="3">
    <source>
        <dbReference type="ARBA" id="ARBA00022763"/>
    </source>
</evidence>
<dbReference type="SUPFAM" id="SSF56281">
    <property type="entry name" value="Metallo-hydrolase/oxidoreductase"/>
    <property type="match status" value="1"/>
</dbReference>
<evidence type="ECO:0000256" key="2">
    <source>
        <dbReference type="ARBA" id="ARBA00010304"/>
    </source>
</evidence>
<sequence length="559" mass="63814">MPIEMPKGLPFSVDTWTPCSKRKRHRFLTHAHKDHAQGIAAHASYPIYSTLFTKTLLLRYYPMLDESMFVGIEVGQSLVVEDPDGDFTVTAFDANHCPGSVMFLFEGNFGNILHTGDCRLTPECLQSLPDKYIGKNGKVPRCPLDYIFLDCTFGQFPLKIPSRPTAIRQVINCIWKHPDAPTVYLTCDLLGQEEILLEVLQTFGGKLYVDKEKQLECYKALELTVPEIISHDSSSRFHLFDGFPNLYERAEAKIAEARANFQNEPLIIRPSTQWYACDEGFSEMEKRRKERFDQAVRDLYGVWHVCYSIHSSRDELEWALRLLAPKWVVSTTPSCRAMELDYVKNHCFNNQRAFGDSLWKLLDISSVSLDPEVSLKENDSLHVVETISNSCIETQSEAVVISTRQRKRMSLSPPRKRPMVTLFGRARLGPRDSSNSTERACIESEDVSLQEEVVSLQKEDVIEQKYEEVTETKGMADFAETKCTSTINTVGTHKATVISPIGLSKSYNENIRRYYRSMNIPVPQPLPSLVKLMDARNMRKRGRILRFPHTDEVPSSSYL</sequence>
<keyword evidence="5" id="KW-0539">Nucleus</keyword>
<dbReference type="FunFam" id="3.60.15.10:FF:000039">
    <property type="entry name" value="DNA repair metallo-beta-lactamase family protein"/>
    <property type="match status" value="1"/>
</dbReference>
<keyword evidence="3" id="KW-0227">DNA damage</keyword>
<proteinExistence type="inferred from homology"/>
<reference evidence="7 8" key="1">
    <citation type="submission" date="2024-12" db="EMBL/GenBank/DDBJ databases">
        <title>The unique morphological basis and parallel evolutionary history of personate flowers in Penstemon.</title>
        <authorList>
            <person name="Depatie T.H."/>
            <person name="Wessinger C.A."/>
        </authorList>
    </citation>
    <scope>NUCLEOTIDE SEQUENCE [LARGE SCALE GENOMIC DNA]</scope>
    <source>
        <strain evidence="7">WTNN_2</strain>
        <tissue evidence="7">Leaf</tissue>
    </source>
</reference>
<keyword evidence="4" id="KW-0234">DNA repair</keyword>
<protein>
    <recommendedName>
        <fullName evidence="6">DNA repair metallo-beta-lactamase domain-containing protein</fullName>
    </recommendedName>
</protein>
<evidence type="ECO:0000259" key="6">
    <source>
        <dbReference type="Pfam" id="PF07522"/>
    </source>
</evidence>
<feature type="domain" description="DNA repair metallo-beta-lactamase" evidence="6">
    <location>
        <begin position="227"/>
        <end position="335"/>
    </location>
</feature>
<dbReference type="AlphaFoldDB" id="A0ABD3U5M5"/>
<organism evidence="7 8">
    <name type="scientific">Penstemon smallii</name>
    <dbReference type="NCBI Taxonomy" id="265156"/>
    <lineage>
        <taxon>Eukaryota</taxon>
        <taxon>Viridiplantae</taxon>
        <taxon>Streptophyta</taxon>
        <taxon>Embryophyta</taxon>
        <taxon>Tracheophyta</taxon>
        <taxon>Spermatophyta</taxon>
        <taxon>Magnoliopsida</taxon>
        <taxon>eudicotyledons</taxon>
        <taxon>Gunneridae</taxon>
        <taxon>Pentapetalae</taxon>
        <taxon>asterids</taxon>
        <taxon>lamiids</taxon>
        <taxon>Lamiales</taxon>
        <taxon>Plantaginaceae</taxon>
        <taxon>Cheloneae</taxon>
        <taxon>Penstemon</taxon>
    </lineage>
</organism>
<evidence type="ECO:0000256" key="4">
    <source>
        <dbReference type="ARBA" id="ARBA00023204"/>
    </source>
</evidence>
<dbReference type="GO" id="GO:0006281">
    <property type="term" value="P:DNA repair"/>
    <property type="evidence" value="ECO:0007669"/>
    <property type="project" value="UniProtKB-KW"/>
</dbReference>
<keyword evidence="8" id="KW-1185">Reference proteome</keyword>
<dbReference type="GO" id="GO:0005634">
    <property type="term" value="C:nucleus"/>
    <property type="evidence" value="ECO:0007669"/>
    <property type="project" value="UniProtKB-SubCell"/>
</dbReference>
<dbReference type="EMBL" id="JBJXBP010000002">
    <property type="protein sequence ID" value="KAL3844749.1"/>
    <property type="molecule type" value="Genomic_DNA"/>
</dbReference>
<dbReference type="PANTHER" id="PTHR23240:SF31">
    <property type="entry name" value="DNA REPAIR METALLO-BETA-LACTAMASE FAMILY PROTEIN"/>
    <property type="match status" value="1"/>
</dbReference>
<evidence type="ECO:0000256" key="1">
    <source>
        <dbReference type="ARBA" id="ARBA00004123"/>
    </source>
</evidence>
<dbReference type="Proteomes" id="UP001634393">
    <property type="component" value="Unassembled WGS sequence"/>
</dbReference>
<dbReference type="Gene3D" id="3.40.50.12650">
    <property type="match status" value="1"/>
</dbReference>
<evidence type="ECO:0000313" key="7">
    <source>
        <dbReference type="EMBL" id="KAL3844749.1"/>
    </source>
</evidence>
<accession>A0ABD3U5M5</accession>
<name>A0ABD3U5M5_9LAMI</name>
<evidence type="ECO:0000313" key="8">
    <source>
        <dbReference type="Proteomes" id="UP001634393"/>
    </source>
</evidence>
<dbReference type="Gene3D" id="3.60.15.10">
    <property type="entry name" value="Ribonuclease Z/Hydroxyacylglutathione hydrolase-like"/>
    <property type="match status" value="1"/>
</dbReference>
<dbReference type="FunFam" id="3.40.50.12650:FF:000005">
    <property type="entry name" value="DNA repair metallo-beta-lactamase family protein"/>
    <property type="match status" value="1"/>
</dbReference>
<dbReference type="Pfam" id="PF07522">
    <property type="entry name" value="DRMBL"/>
    <property type="match status" value="1"/>
</dbReference>